<reference evidence="1 2" key="1">
    <citation type="submission" date="2017-09" db="EMBL/GenBank/DDBJ databases">
        <title>Genome sequence and analysis of a bacteriophage of Lactobacillus brevis.</title>
        <authorList>
            <person name="Yu M."/>
            <person name="Qi R."/>
            <person name="Jiang X."/>
            <person name="Tang T."/>
            <person name="Qiao X."/>
            <person name="Jiang Y."/>
            <person name="Tang L."/>
            <person name="Wang L."/>
            <person name="Xu Y."/>
            <person name="Li Y."/>
        </authorList>
    </citation>
    <scope>NUCLEOTIDE SEQUENCE [LARGE SCALE GENOMIC DNA]</scope>
</reference>
<sequence>MTKTALELYQRYELLNDLMGSKISKYKDEIDYEDDKKAFEQDKTLVTVRQQALQAEVDEAYGEFLSAMDGHESLDGVDRIRHDPFKKNSWQVKAKLTRAKIGKLPDGSVLQQAVQEYRELNESKVKQMLANGEIAKSGDHIVGPGNEKLDDYISVEIKPDEFEETNSK</sequence>
<keyword evidence="2" id="KW-1185">Reference proteome</keyword>
<evidence type="ECO:0000313" key="2">
    <source>
        <dbReference type="Proteomes" id="UP000260452"/>
    </source>
</evidence>
<proteinExistence type="predicted"/>
<gene>
    <name evidence="1" type="ORF">Lb_41</name>
</gene>
<dbReference type="EMBL" id="MG020111">
    <property type="protein sequence ID" value="ATN94205.1"/>
    <property type="molecule type" value="Genomic_DNA"/>
</dbReference>
<protein>
    <submittedName>
        <fullName evidence="1">Uncharacterized protein</fullName>
    </submittedName>
</protein>
<name>A0A2Z2U845_9CAUD</name>
<evidence type="ECO:0000313" key="1">
    <source>
        <dbReference type="EMBL" id="ATN94205.1"/>
    </source>
</evidence>
<accession>A0A2Z2U845</accession>
<dbReference type="Proteomes" id="UP000260452">
    <property type="component" value="Genome"/>
</dbReference>
<organism evidence="1 2">
    <name type="scientific">Lactobacillus phage Lb</name>
    <dbReference type="NCBI Taxonomy" id="2048517"/>
    <lineage>
        <taxon>Viruses</taxon>
        <taxon>Duplodnaviria</taxon>
        <taxon>Heunggongvirae</taxon>
        <taxon>Uroviricota</taxon>
        <taxon>Caudoviricetes</taxon>
        <taxon>Heilongjiangvirus</taxon>
        <taxon>Heilongjiangvirus Lb</taxon>
    </lineage>
</organism>